<feature type="coiled-coil region" evidence="1">
    <location>
        <begin position="2"/>
        <end position="29"/>
    </location>
</feature>
<gene>
    <name evidence="2" type="ORF">MGWOODY_Clf1944</name>
</gene>
<evidence type="ECO:0000256" key="1">
    <source>
        <dbReference type="SAM" id="Coils"/>
    </source>
</evidence>
<keyword evidence="1" id="KW-0175">Coiled coil</keyword>
<reference evidence="2" key="1">
    <citation type="submission" date="2015-10" db="EMBL/GenBank/DDBJ databases">
        <authorList>
            <person name="Gilbert D.G."/>
        </authorList>
    </citation>
    <scope>NUCLEOTIDE SEQUENCE</scope>
</reference>
<organism evidence="2">
    <name type="scientific">hydrothermal vent metagenome</name>
    <dbReference type="NCBI Taxonomy" id="652676"/>
    <lineage>
        <taxon>unclassified sequences</taxon>
        <taxon>metagenomes</taxon>
        <taxon>ecological metagenomes</taxon>
    </lineage>
</organism>
<dbReference type="AlphaFoldDB" id="A0A160VAT2"/>
<dbReference type="EMBL" id="FAXA01000390">
    <property type="protein sequence ID" value="CUV03301.1"/>
    <property type="molecule type" value="Genomic_DNA"/>
</dbReference>
<sequence length="83" mass="9378">MIERHDHVLRFLQEELEESNRLSARALAELLPPLEDLSIDTLLRWVEENGEDIAAEAQVNFTPGHRGQVARFEKTGHGHGGHS</sequence>
<evidence type="ECO:0000313" key="2">
    <source>
        <dbReference type="EMBL" id="CUV03301.1"/>
    </source>
</evidence>
<name>A0A160VAT2_9ZZZZ</name>
<proteinExistence type="predicted"/>
<accession>A0A160VAT2</accession>
<protein>
    <submittedName>
        <fullName evidence="2">Uncharacterized protein</fullName>
    </submittedName>
</protein>